<dbReference type="InterPro" id="IPR036638">
    <property type="entry name" value="HLH_DNA-bd_sf"/>
</dbReference>
<keyword evidence="2" id="KW-0805">Transcription regulation</keyword>
<accession>A0A2P5F6G2</accession>
<dbReference type="GO" id="GO:0046983">
    <property type="term" value="F:protein dimerization activity"/>
    <property type="evidence" value="ECO:0007669"/>
    <property type="project" value="InterPro"/>
</dbReference>
<comment type="subcellular location">
    <subcellularLocation>
        <location evidence="1">Nucleus</location>
    </subcellularLocation>
</comment>
<keyword evidence="4" id="KW-0539">Nucleus</keyword>
<evidence type="ECO:0000256" key="2">
    <source>
        <dbReference type="ARBA" id="ARBA00023015"/>
    </source>
</evidence>
<gene>
    <name evidence="5" type="ORF">TorRG33x02_109200</name>
</gene>
<keyword evidence="3" id="KW-0804">Transcription</keyword>
<dbReference type="OrthoDB" id="1901781at2759"/>
<proteinExistence type="predicted"/>
<dbReference type="SUPFAM" id="SSF47459">
    <property type="entry name" value="HLH, helix-loop-helix DNA-binding domain"/>
    <property type="match status" value="1"/>
</dbReference>
<evidence type="ECO:0000256" key="3">
    <source>
        <dbReference type="ARBA" id="ARBA00023163"/>
    </source>
</evidence>
<evidence type="ECO:0000256" key="4">
    <source>
        <dbReference type="ARBA" id="ARBA00023242"/>
    </source>
</evidence>
<organism evidence="5 6">
    <name type="scientific">Trema orientale</name>
    <name type="common">Charcoal tree</name>
    <name type="synonym">Celtis orientalis</name>
    <dbReference type="NCBI Taxonomy" id="63057"/>
    <lineage>
        <taxon>Eukaryota</taxon>
        <taxon>Viridiplantae</taxon>
        <taxon>Streptophyta</taxon>
        <taxon>Embryophyta</taxon>
        <taxon>Tracheophyta</taxon>
        <taxon>Spermatophyta</taxon>
        <taxon>Magnoliopsida</taxon>
        <taxon>eudicotyledons</taxon>
        <taxon>Gunneridae</taxon>
        <taxon>Pentapetalae</taxon>
        <taxon>rosids</taxon>
        <taxon>fabids</taxon>
        <taxon>Rosales</taxon>
        <taxon>Cannabaceae</taxon>
        <taxon>Trema</taxon>
    </lineage>
</organism>
<evidence type="ECO:0000256" key="1">
    <source>
        <dbReference type="ARBA" id="ARBA00004123"/>
    </source>
</evidence>
<keyword evidence="6" id="KW-1185">Reference proteome</keyword>
<dbReference type="EMBL" id="JXTC01000059">
    <property type="protein sequence ID" value="PON93349.1"/>
    <property type="molecule type" value="Genomic_DNA"/>
</dbReference>
<dbReference type="Proteomes" id="UP000237000">
    <property type="component" value="Unassembled WGS sequence"/>
</dbReference>
<dbReference type="AlphaFoldDB" id="A0A2P5F6G2"/>
<sequence>MGYVSPCSNTVYSYKNDKMSENVGLVSLKRSERRRRRITRRVRLSGRFHRLQRLVPGGQGLQPHRLMAQTAGYIMYLRLQLSVLEALLKLHDHT</sequence>
<dbReference type="InParanoid" id="A0A2P5F6G2"/>
<dbReference type="GO" id="GO:0005634">
    <property type="term" value="C:nucleus"/>
    <property type="evidence" value="ECO:0007669"/>
    <property type="project" value="UniProtKB-SubCell"/>
</dbReference>
<reference evidence="6" key="1">
    <citation type="submission" date="2016-06" db="EMBL/GenBank/DDBJ databases">
        <title>Parallel loss of symbiosis genes in relatives of nitrogen-fixing non-legume Parasponia.</title>
        <authorList>
            <person name="Van Velzen R."/>
            <person name="Holmer R."/>
            <person name="Bu F."/>
            <person name="Rutten L."/>
            <person name="Van Zeijl A."/>
            <person name="Liu W."/>
            <person name="Santuari L."/>
            <person name="Cao Q."/>
            <person name="Sharma T."/>
            <person name="Shen D."/>
            <person name="Roswanjaya Y."/>
            <person name="Wardhani T."/>
            <person name="Kalhor M.S."/>
            <person name="Jansen J."/>
            <person name="Van den Hoogen J."/>
            <person name="Gungor B."/>
            <person name="Hartog M."/>
            <person name="Hontelez J."/>
            <person name="Verver J."/>
            <person name="Yang W.-C."/>
            <person name="Schijlen E."/>
            <person name="Repin R."/>
            <person name="Schilthuizen M."/>
            <person name="Schranz E."/>
            <person name="Heidstra R."/>
            <person name="Miyata K."/>
            <person name="Fedorova E."/>
            <person name="Kohlen W."/>
            <person name="Bisseling T."/>
            <person name="Smit S."/>
            <person name="Geurts R."/>
        </authorList>
    </citation>
    <scope>NUCLEOTIDE SEQUENCE [LARGE SCALE GENOMIC DNA]</scope>
    <source>
        <strain evidence="6">cv. RG33-2</strain>
    </source>
</reference>
<name>A0A2P5F6G2_TREOI</name>
<evidence type="ECO:0000313" key="6">
    <source>
        <dbReference type="Proteomes" id="UP000237000"/>
    </source>
</evidence>
<comment type="caution">
    <text evidence="5">The sequence shown here is derived from an EMBL/GenBank/DDBJ whole genome shotgun (WGS) entry which is preliminary data.</text>
</comment>
<protein>
    <submittedName>
        <fullName evidence="5">Myc-type, basic helix-loop-helix (BHLH) domain containing protein</fullName>
    </submittedName>
</protein>
<evidence type="ECO:0000313" key="5">
    <source>
        <dbReference type="EMBL" id="PON93349.1"/>
    </source>
</evidence>